<reference evidence="2 4" key="2">
    <citation type="submission" date="2018-07" db="EMBL/GenBank/DDBJ databases">
        <title>Complete genome of the Arcobacter bivalviorum type strain LMG 26154.</title>
        <authorList>
            <person name="Miller W.G."/>
            <person name="Yee E."/>
            <person name="Bono J.L."/>
        </authorList>
    </citation>
    <scope>NUCLEOTIDE SEQUENCE [LARGE SCALE GENOMIC DNA]</scope>
    <source>
        <strain evidence="2 4">LMG 26154</strain>
    </source>
</reference>
<dbReference type="RefSeq" id="WP_114840347.1">
    <property type="nucleotide sequence ID" value="NZ_CP031217.1"/>
</dbReference>
<reference evidence="3 5" key="1">
    <citation type="submission" date="2017-10" db="EMBL/GenBank/DDBJ databases">
        <title>Genomics of the genus Arcobacter.</title>
        <authorList>
            <person name="Perez-Cataluna A."/>
            <person name="Figueras M.J."/>
        </authorList>
    </citation>
    <scope>NUCLEOTIDE SEQUENCE [LARGE SCALE GENOMIC DNA]</scope>
    <source>
        <strain evidence="3 5">CECT 7835</strain>
    </source>
</reference>
<protein>
    <submittedName>
        <fullName evidence="2">DUF4062 domain-containing protein</fullName>
    </submittedName>
</protein>
<proteinExistence type="predicted"/>
<accession>A0AAX2A8F6</accession>
<dbReference type="Proteomes" id="UP000289193">
    <property type="component" value="Unassembled WGS sequence"/>
</dbReference>
<evidence type="ECO:0000313" key="5">
    <source>
        <dbReference type="Proteomes" id="UP000289193"/>
    </source>
</evidence>
<dbReference type="AlphaFoldDB" id="A0AAX2A8F6"/>
<gene>
    <name evidence="2" type="ORF">ABIV_2602</name>
    <name evidence="3" type="ORF">CRV05_08840</name>
</gene>
<dbReference type="EMBL" id="PDKM01000004">
    <property type="protein sequence ID" value="RXK09826.1"/>
    <property type="molecule type" value="Genomic_DNA"/>
</dbReference>
<evidence type="ECO:0000313" key="4">
    <source>
        <dbReference type="Proteomes" id="UP000253850"/>
    </source>
</evidence>
<evidence type="ECO:0000313" key="2">
    <source>
        <dbReference type="EMBL" id="AXH13568.1"/>
    </source>
</evidence>
<sequence length="354" mass="41029">MAVPKVFVSSTCYDLGEIREQLHNFIESFGFEAVLSENGDIFYHPDLHTHEACIKEVSNCELFILIIGGRFGGEYIVDKTKSITNAEYIAAKNNNIPIFALVKKSVYLNHHIYKENKNKEFVGDIGYPAIDKQEYALDIFQFIDEVRRASTNNALESFDSFQSIDSYLRKQWAGMFFDFLKTREVKTQIDATNHLVSEINNSSKNLEALVKSLYLSTSDNKSLAEKEIESIEINSLVEMFFDSVLFPSWQNSEYYPIDPLKFDVKKIAKISPKSLSWDKYLVKVGLFEYDNISNDEDELETYLQCVVNTYSNRYFLLNIKESIEHEKLFEKGVKNSTLKQREKVLNRILLKYSK</sequence>
<name>A0AAX2A8F6_9BACT</name>
<evidence type="ECO:0000259" key="1">
    <source>
        <dbReference type="Pfam" id="PF13271"/>
    </source>
</evidence>
<dbReference type="Proteomes" id="UP000253850">
    <property type="component" value="Chromosome"/>
</dbReference>
<dbReference type="EMBL" id="CP031217">
    <property type="protein sequence ID" value="AXH13568.1"/>
    <property type="molecule type" value="Genomic_DNA"/>
</dbReference>
<keyword evidence="5" id="KW-1185">Reference proteome</keyword>
<evidence type="ECO:0000313" key="3">
    <source>
        <dbReference type="EMBL" id="RXK09826.1"/>
    </source>
</evidence>
<feature type="domain" description="DUF4062" evidence="1">
    <location>
        <begin position="5"/>
        <end position="91"/>
    </location>
</feature>
<dbReference type="Pfam" id="PF13271">
    <property type="entry name" value="DUF4062"/>
    <property type="match status" value="1"/>
</dbReference>
<dbReference type="KEGG" id="hbv:ABIV_2602"/>
<dbReference type="InterPro" id="IPR025139">
    <property type="entry name" value="DUF4062"/>
</dbReference>
<organism evidence="3 5">
    <name type="scientific">Halarcobacter bivalviorum</name>
    <dbReference type="NCBI Taxonomy" id="663364"/>
    <lineage>
        <taxon>Bacteria</taxon>
        <taxon>Pseudomonadati</taxon>
        <taxon>Campylobacterota</taxon>
        <taxon>Epsilonproteobacteria</taxon>
        <taxon>Campylobacterales</taxon>
        <taxon>Arcobacteraceae</taxon>
        <taxon>Halarcobacter</taxon>
    </lineage>
</organism>